<evidence type="ECO:0000256" key="1">
    <source>
        <dbReference type="ARBA" id="ARBA00006056"/>
    </source>
</evidence>
<comment type="similarity">
    <text evidence="1">Belongs to the LDH2/MDH2 oxidoreductase family.</text>
</comment>
<sequence>MKFRHEALAAFARELLQRAGMPQDKSEDVAQVLVEGELLGRSTHGYALLAPYLREIQSGGMQVDGAPRVVNDFGACLTWDGRKLPGPWLMLRAVDEAMARAGQFGMGAVSIQRSHHAACLGAYLRRATDQGLMLYIALTDPGFSSVAPFGGITPVLTSNPIAFGAPGGDKPVHIDISTSMTTNGMVARMQSQGRHFDQPWLLDNQGHASTDPAVVGATPPGTVLPLGGLDAGHKGYGIGLMVELLSGCLSGHGRAEPKEGWSASVFVLALDPAAFGGTDAYLKQATWLADACRASAPRPGVAKVSVPGDDSEARRQRQLRDGVQVDPGVMAALKPWSERLSVPMPT</sequence>
<proteinExistence type="inferred from homology"/>
<dbReference type="RefSeq" id="WP_340340708.1">
    <property type="nucleotide sequence ID" value="NZ_JBBKZT010000001.1"/>
</dbReference>
<dbReference type="InterPro" id="IPR043143">
    <property type="entry name" value="Mal/L-sulf/L-lact_DH-like_NADP"/>
</dbReference>
<dbReference type="SUPFAM" id="SSF89733">
    <property type="entry name" value="L-sulfolactate dehydrogenase-like"/>
    <property type="match status" value="1"/>
</dbReference>
<dbReference type="EMBL" id="JBBKZT010000001">
    <property type="protein sequence ID" value="MEJ8845546.1"/>
    <property type="molecule type" value="Genomic_DNA"/>
</dbReference>
<dbReference type="Gene3D" id="3.30.1370.60">
    <property type="entry name" value="Hypothetical oxidoreductase yiak, domain 2"/>
    <property type="match status" value="1"/>
</dbReference>
<keyword evidence="5" id="KW-1185">Reference proteome</keyword>
<dbReference type="Pfam" id="PF02615">
    <property type="entry name" value="Ldh_2"/>
    <property type="match status" value="1"/>
</dbReference>
<protein>
    <submittedName>
        <fullName evidence="4">Ldh family oxidoreductase</fullName>
    </submittedName>
</protein>
<dbReference type="InterPro" id="IPR043144">
    <property type="entry name" value="Mal/L-sulf/L-lact_DH-like_ah"/>
</dbReference>
<evidence type="ECO:0000313" key="5">
    <source>
        <dbReference type="Proteomes" id="UP001385892"/>
    </source>
</evidence>
<reference evidence="4 5" key="1">
    <citation type="submission" date="2024-03" db="EMBL/GenBank/DDBJ databases">
        <title>Novel species of the genus Variovorax.</title>
        <authorList>
            <person name="Liu Q."/>
            <person name="Xin Y.-H."/>
        </authorList>
    </citation>
    <scope>NUCLEOTIDE SEQUENCE [LARGE SCALE GENOMIC DNA]</scope>
    <source>
        <strain evidence="4 5">KACC 18900</strain>
    </source>
</reference>
<dbReference type="PANTHER" id="PTHR11091:SF0">
    <property type="entry name" value="MALATE DEHYDROGENASE"/>
    <property type="match status" value="1"/>
</dbReference>
<accession>A0ABU8WDH8</accession>
<name>A0ABU8WDH8_9BURK</name>
<comment type="caution">
    <text evidence="4">The sequence shown here is derived from an EMBL/GenBank/DDBJ whole genome shotgun (WGS) entry which is preliminary data.</text>
</comment>
<gene>
    <name evidence="4" type="ORF">WKW82_02735</name>
</gene>
<dbReference type="Gene3D" id="1.10.1530.10">
    <property type="match status" value="1"/>
</dbReference>
<dbReference type="InterPro" id="IPR036111">
    <property type="entry name" value="Mal/L-sulfo/L-lacto_DH-like_sf"/>
</dbReference>
<dbReference type="Proteomes" id="UP001385892">
    <property type="component" value="Unassembled WGS sequence"/>
</dbReference>
<dbReference type="PANTHER" id="PTHR11091">
    <property type="entry name" value="OXIDOREDUCTASE-RELATED"/>
    <property type="match status" value="1"/>
</dbReference>
<organism evidence="4 5">
    <name type="scientific">Variovorax rhizosphaerae</name>
    <dbReference type="NCBI Taxonomy" id="1836200"/>
    <lineage>
        <taxon>Bacteria</taxon>
        <taxon>Pseudomonadati</taxon>
        <taxon>Pseudomonadota</taxon>
        <taxon>Betaproteobacteria</taxon>
        <taxon>Burkholderiales</taxon>
        <taxon>Comamonadaceae</taxon>
        <taxon>Variovorax</taxon>
    </lineage>
</organism>
<keyword evidence="2" id="KW-0560">Oxidoreductase</keyword>
<evidence type="ECO:0000256" key="2">
    <source>
        <dbReference type="ARBA" id="ARBA00023002"/>
    </source>
</evidence>
<feature type="region of interest" description="Disordered" evidence="3">
    <location>
        <begin position="299"/>
        <end position="319"/>
    </location>
</feature>
<evidence type="ECO:0000256" key="3">
    <source>
        <dbReference type="SAM" id="MobiDB-lite"/>
    </source>
</evidence>
<dbReference type="InterPro" id="IPR003767">
    <property type="entry name" value="Malate/L-lactate_DH-like"/>
</dbReference>
<evidence type="ECO:0000313" key="4">
    <source>
        <dbReference type="EMBL" id="MEJ8845546.1"/>
    </source>
</evidence>